<organism evidence="2 3">
    <name type="scientific">Gordonia iterans</name>
    <dbReference type="NCBI Taxonomy" id="1004901"/>
    <lineage>
        <taxon>Bacteria</taxon>
        <taxon>Bacillati</taxon>
        <taxon>Actinomycetota</taxon>
        <taxon>Actinomycetes</taxon>
        <taxon>Mycobacteriales</taxon>
        <taxon>Gordoniaceae</taxon>
        <taxon>Gordonia</taxon>
    </lineage>
</organism>
<keyword evidence="3" id="KW-1185">Reference proteome</keyword>
<dbReference type="AlphaFoldDB" id="A0A2S0KGR5"/>
<feature type="domain" description="Restriction system protein Mrr-like N-terminal" evidence="1">
    <location>
        <begin position="11"/>
        <end position="98"/>
    </location>
</feature>
<dbReference type="InterPro" id="IPR025745">
    <property type="entry name" value="Mrr-like_N_dom"/>
</dbReference>
<proteinExistence type="predicted"/>
<protein>
    <recommendedName>
        <fullName evidence="1">Restriction system protein Mrr-like N-terminal domain-containing protein</fullName>
    </recommendedName>
</protein>
<dbReference type="OrthoDB" id="9803736at2"/>
<dbReference type="Proteomes" id="UP000239814">
    <property type="component" value="Chromosome"/>
</dbReference>
<evidence type="ECO:0000313" key="2">
    <source>
        <dbReference type="EMBL" id="AVM00869.1"/>
    </source>
</evidence>
<accession>A0A2S0KGR5</accession>
<sequence length="104" mass="11594">MELTPQTTLRNYLLVALLELGGTAHKQAVLAQMNERFGSRFTSDDWLSQDSNGETKWQNQTAWERNTMVAEGLLEPYVAGVTTRGFWTLTEAGRAAAEQASTRT</sequence>
<reference evidence="2 3" key="1">
    <citation type="submission" date="2018-03" db="EMBL/GenBank/DDBJ databases">
        <title>Characteristics and genome of n-alkane degrading marine bacteria Gordonia iterans isolated from crude oil contaminated in Tae-an, South Korea.</title>
        <authorList>
            <person name="Lee S.-S."/>
            <person name="Kim H."/>
        </authorList>
    </citation>
    <scope>NUCLEOTIDE SEQUENCE [LARGE SCALE GENOMIC DNA]</scope>
    <source>
        <strain evidence="2 3">Co17</strain>
    </source>
</reference>
<dbReference type="EMBL" id="CP027433">
    <property type="protein sequence ID" value="AVM00869.1"/>
    <property type="molecule type" value="Genomic_DNA"/>
</dbReference>
<dbReference type="RefSeq" id="WP_105942582.1">
    <property type="nucleotide sequence ID" value="NZ_CP027433.1"/>
</dbReference>
<gene>
    <name evidence="2" type="ORF">C6V83_11955</name>
</gene>
<name>A0A2S0KGR5_9ACTN</name>
<dbReference type="Pfam" id="PF14338">
    <property type="entry name" value="Mrr_N"/>
    <property type="match status" value="1"/>
</dbReference>
<evidence type="ECO:0000259" key="1">
    <source>
        <dbReference type="Pfam" id="PF14338"/>
    </source>
</evidence>
<evidence type="ECO:0000313" key="3">
    <source>
        <dbReference type="Proteomes" id="UP000239814"/>
    </source>
</evidence>
<dbReference type="KEGG" id="git:C6V83_11955"/>